<protein>
    <submittedName>
        <fullName evidence="1">Uncharacterized protein</fullName>
    </submittedName>
</protein>
<gene>
    <name evidence="1" type="ORF">LCGC14_0484120</name>
</gene>
<comment type="caution">
    <text evidence="1">The sequence shown here is derived from an EMBL/GenBank/DDBJ whole genome shotgun (WGS) entry which is preliminary data.</text>
</comment>
<accession>A0A0F9SRQ1</accession>
<proteinExistence type="predicted"/>
<sequence length="282" mass="31648">MFAIAIIGSSMTNKSNLGVMWTIEQLEAVTKDLANLRLLVDLELAPRYPHFNGKPYPLGRCKEIRDAVFTLLQEKLHQSTEPGLAFICDRLNDGDTFQKVWGSLRDDYFQNAILVGEWYIDVSNDTVNPNKPRVEIVALAESGFSGISSFEQFVTIAEPYWEVKVYRNDICPALAPFMPLIFVADSGACWLGEANDDMLAVAVNSQFSASESILSVLPSPPHDAIEGWKSVLLRLKHNTFLHQQGNAIDFCKEYRENQQYKMTAFRDSAVMAYLSLPKGISI</sequence>
<name>A0A0F9SRQ1_9ZZZZ</name>
<dbReference type="EMBL" id="LAZR01000532">
    <property type="protein sequence ID" value="KKN65162.1"/>
    <property type="molecule type" value="Genomic_DNA"/>
</dbReference>
<dbReference type="AlphaFoldDB" id="A0A0F9SRQ1"/>
<reference evidence="1" key="1">
    <citation type="journal article" date="2015" name="Nature">
        <title>Complex archaea that bridge the gap between prokaryotes and eukaryotes.</title>
        <authorList>
            <person name="Spang A."/>
            <person name="Saw J.H."/>
            <person name="Jorgensen S.L."/>
            <person name="Zaremba-Niedzwiedzka K."/>
            <person name="Martijn J."/>
            <person name="Lind A.E."/>
            <person name="van Eijk R."/>
            <person name="Schleper C."/>
            <person name="Guy L."/>
            <person name="Ettema T.J."/>
        </authorList>
    </citation>
    <scope>NUCLEOTIDE SEQUENCE</scope>
</reference>
<evidence type="ECO:0000313" key="1">
    <source>
        <dbReference type="EMBL" id="KKN65162.1"/>
    </source>
</evidence>
<organism evidence="1">
    <name type="scientific">marine sediment metagenome</name>
    <dbReference type="NCBI Taxonomy" id="412755"/>
    <lineage>
        <taxon>unclassified sequences</taxon>
        <taxon>metagenomes</taxon>
        <taxon>ecological metagenomes</taxon>
    </lineage>
</organism>